<name>A0A0F8ZLW3_9ZZZZ</name>
<feature type="non-terminal residue" evidence="2">
    <location>
        <position position="193"/>
    </location>
</feature>
<dbReference type="SUPFAM" id="SSF51126">
    <property type="entry name" value="Pectin lyase-like"/>
    <property type="match status" value="1"/>
</dbReference>
<comment type="caution">
    <text evidence="2">The sequence shown here is derived from an EMBL/GenBank/DDBJ whole genome shotgun (WGS) entry which is preliminary data.</text>
</comment>
<dbReference type="InterPro" id="IPR011050">
    <property type="entry name" value="Pectin_lyase_fold/virulence"/>
</dbReference>
<protein>
    <recommendedName>
        <fullName evidence="1">Right handed beta helix domain-containing protein</fullName>
    </recommendedName>
</protein>
<proteinExistence type="predicted"/>
<sequence length="193" mass="21016">MRISKLTKFCFSVGYVLVAVMITSGSSFSNSKENYQPSSLLSIKTSKIISPIYIDDLDPNHDWDTFISENPGYLGTGEVGDPYIIYGREIDAKGGSTGITIKNSGAMFIIDSCEIFNTSQSGISAGIYLENISHGLIMYSDFYDNGFFGVKVSNSSWIAILRNSFCSNLGTGIYIEGASTMTINENNITNHNG</sequence>
<feature type="domain" description="Right handed beta helix" evidence="1">
    <location>
        <begin position="94"/>
        <end position="192"/>
    </location>
</feature>
<dbReference type="Pfam" id="PF13229">
    <property type="entry name" value="Beta_helix"/>
    <property type="match status" value="1"/>
</dbReference>
<dbReference type="InterPro" id="IPR039448">
    <property type="entry name" value="Beta_helix"/>
</dbReference>
<evidence type="ECO:0000313" key="2">
    <source>
        <dbReference type="EMBL" id="KKK60911.1"/>
    </source>
</evidence>
<gene>
    <name evidence="2" type="ORF">LCGC14_3019630</name>
</gene>
<dbReference type="Gene3D" id="2.160.20.10">
    <property type="entry name" value="Single-stranded right-handed beta-helix, Pectin lyase-like"/>
    <property type="match status" value="1"/>
</dbReference>
<accession>A0A0F8ZLW3</accession>
<evidence type="ECO:0000259" key="1">
    <source>
        <dbReference type="Pfam" id="PF13229"/>
    </source>
</evidence>
<dbReference type="AlphaFoldDB" id="A0A0F8ZLW3"/>
<dbReference type="InterPro" id="IPR012334">
    <property type="entry name" value="Pectin_lyas_fold"/>
</dbReference>
<dbReference type="EMBL" id="LAZR01062736">
    <property type="protein sequence ID" value="KKK60911.1"/>
    <property type="molecule type" value="Genomic_DNA"/>
</dbReference>
<reference evidence="2" key="1">
    <citation type="journal article" date="2015" name="Nature">
        <title>Complex archaea that bridge the gap between prokaryotes and eukaryotes.</title>
        <authorList>
            <person name="Spang A."/>
            <person name="Saw J.H."/>
            <person name="Jorgensen S.L."/>
            <person name="Zaremba-Niedzwiedzka K."/>
            <person name="Martijn J."/>
            <person name="Lind A.E."/>
            <person name="van Eijk R."/>
            <person name="Schleper C."/>
            <person name="Guy L."/>
            <person name="Ettema T.J."/>
        </authorList>
    </citation>
    <scope>NUCLEOTIDE SEQUENCE</scope>
</reference>
<organism evidence="2">
    <name type="scientific">marine sediment metagenome</name>
    <dbReference type="NCBI Taxonomy" id="412755"/>
    <lineage>
        <taxon>unclassified sequences</taxon>
        <taxon>metagenomes</taxon>
        <taxon>ecological metagenomes</taxon>
    </lineage>
</organism>